<organism evidence="2 3">
    <name type="scientific">Phytohabitans aurantiacus</name>
    <dbReference type="NCBI Taxonomy" id="3016789"/>
    <lineage>
        <taxon>Bacteria</taxon>
        <taxon>Bacillati</taxon>
        <taxon>Actinomycetota</taxon>
        <taxon>Actinomycetes</taxon>
        <taxon>Micromonosporales</taxon>
        <taxon>Micromonosporaceae</taxon>
    </lineage>
</organism>
<keyword evidence="3" id="KW-1185">Reference proteome</keyword>
<evidence type="ECO:0008006" key="4">
    <source>
        <dbReference type="Google" id="ProtNLM"/>
    </source>
</evidence>
<evidence type="ECO:0000313" key="2">
    <source>
        <dbReference type="EMBL" id="GLI01141.1"/>
    </source>
</evidence>
<dbReference type="PROSITE" id="PS51257">
    <property type="entry name" value="PROKAR_LIPOPROTEIN"/>
    <property type="match status" value="1"/>
</dbReference>
<keyword evidence="1" id="KW-0732">Signal</keyword>
<dbReference type="EMBL" id="BSDI01000040">
    <property type="protein sequence ID" value="GLI01141.1"/>
    <property type="molecule type" value="Genomic_DNA"/>
</dbReference>
<feature type="chain" id="PRO_5045119577" description="Lipoprotein" evidence="1">
    <location>
        <begin position="24"/>
        <end position="284"/>
    </location>
</feature>
<comment type="caution">
    <text evidence="2">The sequence shown here is derived from an EMBL/GenBank/DDBJ whole genome shotgun (WGS) entry which is preliminary data.</text>
</comment>
<sequence length="284" mass="29101">MTIARTVRATTAAALLALAAACAQNSGGTAPEAADQPDPSDVALRVEYTGGFLTPAMIAGRMPIVTVYGDGRVVSQGPQIAIYPGPALPNVEVRQIDAATVTQLIDKAVAAGVGKTADFGQPGVADAPTTRFTALTAAGHVTTEVYALVEAGDSTGLTEQQTAARTKFRDLYTELTGLPDKSGTAKPYEPTALAAYATPWVAPDAALGNQPEVAWPGSELPGASLGQQLNLGCVTVTGDGVQKVLAAAAKANSATPWTSAGKRWNVIFRPLLPDESDCAKVATR</sequence>
<dbReference type="Proteomes" id="UP001144280">
    <property type="component" value="Unassembled WGS sequence"/>
</dbReference>
<proteinExistence type="predicted"/>
<evidence type="ECO:0000313" key="3">
    <source>
        <dbReference type="Proteomes" id="UP001144280"/>
    </source>
</evidence>
<gene>
    <name evidence="2" type="ORF">Pa4123_64170</name>
</gene>
<protein>
    <recommendedName>
        <fullName evidence="4">Lipoprotein</fullName>
    </recommendedName>
</protein>
<evidence type="ECO:0000256" key="1">
    <source>
        <dbReference type="SAM" id="SignalP"/>
    </source>
</evidence>
<accession>A0ABQ5R338</accession>
<name>A0ABQ5R338_9ACTN</name>
<feature type="signal peptide" evidence="1">
    <location>
        <begin position="1"/>
        <end position="23"/>
    </location>
</feature>
<reference evidence="2" key="1">
    <citation type="submission" date="2022-12" db="EMBL/GenBank/DDBJ databases">
        <title>New Phytohabitans aurantiacus sp. RD004123 nov., an actinomycete isolated from soil.</title>
        <authorList>
            <person name="Triningsih D.W."/>
            <person name="Harunari E."/>
            <person name="Igarashi Y."/>
        </authorList>
    </citation>
    <scope>NUCLEOTIDE SEQUENCE</scope>
    <source>
        <strain evidence="2">RD004123</strain>
    </source>
</reference>
<dbReference type="RefSeq" id="WP_281901915.1">
    <property type="nucleotide sequence ID" value="NZ_BSDI01000040.1"/>
</dbReference>